<evidence type="ECO:0000313" key="4">
    <source>
        <dbReference type="EMBL" id="QHT76007.1"/>
    </source>
</evidence>
<organism evidence="4">
    <name type="scientific">viral metagenome</name>
    <dbReference type="NCBI Taxonomy" id="1070528"/>
    <lineage>
        <taxon>unclassified sequences</taxon>
        <taxon>metagenomes</taxon>
        <taxon>organismal metagenomes</taxon>
    </lineage>
</organism>
<accession>A0A6C0H6G5</accession>
<dbReference type="PANTHER" id="PTHR21461:SF69">
    <property type="entry name" value="GLYCOSYLTRANSFERASE FAMILY 92 PROTEIN"/>
    <property type="match status" value="1"/>
</dbReference>
<evidence type="ECO:0000256" key="2">
    <source>
        <dbReference type="ARBA" id="ARBA00022692"/>
    </source>
</evidence>
<reference evidence="4" key="1">
    <citation type="journal article" date="2020" name="Nature">
        <title>Giant virus diversity and host interactions through global metagenomics.</title>
        <authorList>
            <person name="Schulz F."/>
            <person name="Roux S."/>
            <person name="Paez-Espino D."/>
            <person name="Jungbluth S."/>
            <person name="Walsh D.A."/>
            <person name="Denef V.J."/>
            <person name="McMahon K.D."/>
            <person name="Konstantinidis K.T."/>
            <person name="Eloe-Fadrosh E.A."/>
            <person name="Kyrpides N.C."/>
            <person name="Woyke T."/>
        </authorList>
    </citation>
    <scope>NUCLEOTIDE SEQUENCE</scope>
    <source>
        <strain evidence="4">GVMAG-M-3300023179-71</strain>
    </source>
</reference>
<keyword evidence="3" id="KW-1133">Transmembrane helix</keyword>
<dbReference type="AlphaFoldDB" id="A0A6C0H6G5"/>
<evidence type="ECO:0000256" key="3">
    <source>
        <dbReference type="ARBA" id="ARBA00022989"/>
    </source>
</evidence>
<protein>
    <recommendedName>
        <fullName evidence="5">Glycosyltransferase 2-like domain-containing protein</fullName>
    </recommendedName>
</protein>
<keyword evidence="3" id="KW-0472">Membrane</keyword>
<dbReference type="SUPFAM" id="SSF53448">
    <property type="entry name" value="Nucleotide-diphospho-sugar transferases"/>
    <property type="match status" value="1"/>
</dbReference>
<dbReference type="Pfam" id="PF13704">
    <property type="entry name" value="Glyco_tranf_2_4"/>
    <property type="match status" value="1"/>
</dbReference>
<dbReference type="GO" id="GO:0016757">
    <property type="term" value="F:glycosyltransferase activity"/>
    <property type="evidence" value="ECO:0007669"/>
    <property type="project" value="TreeGrafter"/>
</dbReference>
<sequence>MRVLLYTNARNERNIAEWCAHHLLLGFNGIFIFDHKSDQPIIDYLRPFSPKVKILRVDGDGNIKIKLMKSAVNHAISLNADWMIYLDADEFLVLNSFSNVKEMLQLFDQKGADHLCINWLMFGSNNLINQHEGLIIDSYTKSELKLNQHVKSFVKPSKVVNIINPHFYIINNDYRRFDVCSGGIHHNTSNFAFNNIPLPFIKSPAYIAHYVFQSEESYKKRKQLLPADDGSGFRSIPDNFHNLYNDIENRQLIVKYSQNIKDFLQRFGKTY</sequence>
<name>A0A6C0H6G5_9ZZZZ</name>
<keyword evidence="2" id="KW-0812">Transmembrane</keyword>
<dbReference type="GO" id="GO:0005737">
    <property type="term" value="C:cytoplasm"/>
    <property type="evidence" value="ECO:0007669"/>
    <property type="project" value="TreeGrafter"/>
</dbReference>
<dbReference type="GO" id="GO:0016020">
    <property type="term" value="C:membrane"/>
    <property type="evidence" value="ECO:0007669"/>
    <property type="project" value="UniProtKB-SubCell"/>
</dbReference>
<proteinExistence type="predicted"/>
<dbReference type="PANTHER" id="PTHR21461">
    <property type="entry name" value="GLYCOSYLTRANSFERASE FAMILY 92 PROTEIN"/>
    <property type="match status" value="1"/>
</dbReference>
<comment type="subcellular location">
    <subcellularLocation>
        <location evidence="1">Membrane</location>
        <topology evidence="1">Single-pass membrane protein</topology>
    </subcellularLocation>
</comment>
<dbReference type="InterPro" id="IPR029044">
    <property type="entry name" value="Nucleotide-diphossugar_trans"/>
</dbReference>
<evidence type="ECO:0008006" key="5">
    <source>
        <dbReference type="Google" id="ProtNLM"/>
    </source>
</evidence>
<dbReference type="EMBL" id="MN739886">
    <property type="protein sequence ID" value="QHT76007.1"/>
    <property type="molecule type" value="Genomic_DNA"/>
</dbReference>
<evidence type="ECO:0000256" key="1">
    <source>
        <dbReference type="ARBA" id="ARBA00004167"/>
    </source>
</evidence>